<evidence type="ECO:0000313" key="16">
    <source>
        <dbReference type="EMBL" id="KYG31880.1"/>
    </source>
</evidence>
<keyword evidence="17" id="KW-1185">Reference proteome</keyword>
<evidence type="ECO:0000313" key="17">
    <source>
        <dbReference type="Proteomes" id="UP000075806"/>
    </source>
</evidence>
<evidence type="ECO:0000256" key="8">
    <source>
        <dbReference type="ARBA" id="ARBA00023002"/>
    </source>
</evidence>
<proteinExistence type="inferred from homology"/>
<keyword evidence="7 12" id="KW-0791">Threonine biosynthesis</keyword>
<dbReference type="Pfam" id="PF00742">
    <property type="entry name" value="Homoserine_dh"/>
    <property type="match status" value="1"/>
</dbReference>
<evidence type="ECO:0000256" key="4">
    <source>
        <dbReference type="ARBA" id="ARBA00013213"/>
    </source>
</evidence>
<dbReference type="GO" id="GO:0009088">
    <property type="term" value="P:threonine biosynthetic process"/>
    <property type="evidence" value="ECO:0007669"/>
    <property type="project" value="UniProtKB-UniPathway"/>
</dbReference>
<comment type="pathway">
    <text evidence="2 12">Amino-acid biosynthesis; L-methionine biosynthesis via de novo pathway; L-homoserine from L-aspartate: step 3/3.</text>
</comment>
<comment type="catalytic activity">
    <reaction evidence="11">
        <text>L-homoserine + NADP(+) = L-aspartate 4-semialdehyde + NADPH + H(+)</text>
        <dbReference type="Rhea" id="RHEA:15761"/>
        <dbReference type="ChEBI" id="CHEBI:15378"/>
        <dbReference type="ChEBI" id="CHEBI:57476"/>
        <dbReference type="ChEBI" id="CHEBI:57783"/>
        <dbReference type="ChEBI" id="CHEBI:58349"/>
        <dbReference type="ChEBI" id="CHEBI:537519"/>
        <dbReference type="EC" id="1.1.1.3"/>
    </reaction>
    <physiologicalReaction direction="right-to-left" evidence="11">
        <dbReference type="Rhea" id="RHEA:15763"/>
    </physiologicalReaction>
</comment>
<dbReference type="UniPathway" id="UPA00051">
    <property type="reaction ID" value="UER00465"/>
</dbReference>
<evidence type="ECO:0000256" key="13">
    <source>
        <dbReference type="RuleBase" id="RU004171"/>
    </source>
</evidence>
<dbReference type="UniPathway" id="UPA00050">
    <property type="reaction ID" value="UER00063"/>
</dbReference>
<sequence length="410" mass="45136">MKIGLLGFGTVGRGVVERIQMTNQQLTNTLSQQINIEAVLIKNHQKHQAEKQTLFVTNDWQVFSQKCDYDVVFEAIGGLEPAYEYTRFFLEKGIPVVSANKKLVAEKGSELEEIAESRNIFYSYEAAVAGGIPIINLLEGSLSTTPISKITGILNGTTNYILTEVKEKGVTVEEALSQAQLLGYAESDPKDDIEGYDAWYKIRILAKLCFGSWLNPNKVERKGLNDVQQWHIELGQKLGLTLKLVAEAAYLGDGEAKAEVAPAFISNDHPFTYVNGVTNAILIEGPTIGQLCLQGPGAGKEATANSMVEDLLFQSNYEGKRSKSSGVQSEVANSFNHYFIFVANEDLQEGILEVEKDDNQICAQYSHPEGEVYVVKGQDITSPFPVIKIIGDWDPAQVKVETESAILFSL</sequence>
<evidence type="ECO:0000256" key="3">
    <source>
        <dbReference type="ARBA" id="ARBA00006753"/>
    </source>
</evidence>
<comment type="caution">
    <text evidence="16">The sequence shown here is derived from an EMBL/GenBank/DDBJ whole genome shotgun (WGS) entry which is preliminary data.</text>
</comment>
<dbReference type="OrthoDB" id="9808167at2"/>
<comment type="similarity">
    <text evidence="3 13">Belongs to the homoserine dehydrogenase family.</text>
</comment>
<gene>
    <name evidence="16" type="ORF">AZF04_03630</name>
</gene>
<evidence type="ECO:0000259" key="15">
    <source>
        <dbReference type="Pfam" id="PF03447"/>
    </source>
</evidence>
<keyword evidence="12" id="KW-0521">NADP</keyword>
<dbReference type="Proteomes" id="UP000075806">
    <property type="component" value="Unassembled WGS sequence"/>
</dbReference>
<dbReference type="NCBIfam" id="NF004976">
    <property type="entry name" value="PRK06349.1"/>
    <property type="match status" value="1"/>
</dbReference>
<dbReference type="SUPFAM" id="SSF55347">
    <property type="entry name" value="Glyceraldehyde-3-phosphate dehydrogenase-like, C-terminal domain"/>
    <property type="match status" value="1"/>
</dbReference>
<dbReference type="InterPro" id="IPR019811">
    <property type="entry name" value="HDH_CS"/>
</dbReference>
<evidence type="ECO:0000259" key="14">
    <source>
        <dbReference type="Pfam" id="PF00742"/>
    </source>
</evidence>
<comment type="pathway">
    <text evidence="1 12">Amino-acid biosynthesis; L-threonine biosynthesis; L-threonine from L-aspartate: step 3/5.</text>
</comment>
<evidence type="ECO:0000256" key="7">
    <source>
        <dbReference type="ARBA" id="ARBA00022697"/>
    </source>
</evidence>
<dbReference type="PANTHER" id="PTHR43331">
    <property type="entry name" value="HOMOSERINE DEHYDROGENASE"/>
    <property type="match status" value="1"/>
</dbReference>
<evidence type="ECO:0000256" key="1">
    <source>
        <dbReference type="ARBA" id="ARBA00005056"/>
    </source>
</evidence>
<dbReference type="EMBL" id="LTAO01000012">
    <property type="protein sequence ID" value="KYG31880.1"/>
    <property type="molecule type" value="Genomic_DNA"/>
</dbReference>
<organism evidence="16 17">
    <name type="scientific">Alkalihalobacillus trypoxylicola</name>
    <dbReference type="NCBI Taxonomy" id="519424"/>
    <lineage>
        <taxon>Bacteria</taxon>
        <taxon>Bacillati</taxon>
        <taxon>Bacillota</taxon>
        <taxon>Bacilli</taxon>
        <taxon>Bacillales</taxon>
        <taxon>Bacillaceae</taxon>
        <taxon>Alkalihalobacillus</taxon>
    </lineage>
</organism>
<evidence type="ECO:0000256" key="9">
    <source>
        <dbReference type="ARBA" id="ARBA00023053"/>
    </source>
</evidence>
<reference evidence="16" key="1">
    <citation type="submission" date="2016-02" db="EMBL/GenBank/DDBJ databases">
        <title>Genome sequence of Bacillus trypoxylicola KCTC 13244(T).</title>
        <authorList>
            <person name="Jeong H."/>
            <person name="Park S.-H."/>
            <person name="Choi S.-K."/>
        </authorList>
    </citation>
    <scope>NUCLEOTIDE SEQUENCE [LARGE SCALE GENOMIC DNA]</scope>
    <source>
        <strain evidence="16">KCTC 13244</strain>
    </source>
</reference>
<dbReference type="FunFam" id="3.30.360.10:FF:000005">
    <property type="entry name" value="Homoserine dehydrogenase"/>
    <property type="match status" value="1"/>
</dbReference>
<dbReference type="Gene3D" id="3.30.360.10">
    <property type="entry name" value="Dihydrodipicolinate Reductase, domain 2"/>
    <property type="match status" value="1"/>
</dbReference>
<dbReference type="EC" id="1.1.1.3" evidence="4 12"/>
<dbReference type="SUPFAM" id="SSF51735">
    <property type="entry name" value="NAD(P)-binding Rossmann-fold domains"/>
    <property type="match status" value="1"/>
</dbReference>
<evidence type="ECO:0000256" key="12">
    <source>
        <dbReference type="RuleBase" id="RU000579"/>
    </source>
</evidence>
<dbReference type="InterPro" id="IPR036291">
    <property type="entry name" value="NAD(P)-bd_dom_sf"/>
</dbReference>
<dbReference type="RefSeq" id="WP_061948244.1">
    <property type="nucleotide sequence ID" value="NZ_LTAO01000012.1"/>
</dbReference>
<evidence type="ECO:0000256" key="2">
    <source>
        <dbReference type="ARBA" id="ARBA00005062"/>
    </source>
</evidence>
<dbReference type="GO" id="GO:0050661">
    <property type="term" value="F:NADP binding"/>
    <property type="evidence" value="ECO:0007669"/>
    <property type="project" value="InterPro"/>
</dbReference>
<accession>A0A162E6J4</accession>
<protein>
    <recommendedName>
        <fullName evidence="5 12">Homoserine dehydrogenase</fullName>
        <ecNumber evidence="4 12">1.1.1.3</ecNumber>
    </recommendedName>
</protein>
<dbReference type="AlphaFoldDB" id="A0A162E6J4"/>
<keyword evidence="6 12" id="KW-0028">Amino-acid biosynthesis</keyword>
<dbReference type="InterPro" id="IPR005106">
    <property type="entry name" value="Asp/hSer_DH_NAD-bd"/>
</dbReference>
<feature type="domain" description="Aspartate/homoserine dehydrogenase NAD-binding" evidence="15">
    <location>
        <begin position="7"/>
        <end position="119"/>
    </location>
</feature>
<dbReference type="InterPro" id="IPR001342">
    <property type="entry name" value="HDH_cat"/>
</dbReference>
<dbReference type="PANTHER" id="PTHR43331:SF1">
    <property type="entry name" value="HOMOSERINE DEHYDROGENASE"/>
    <property type="match status" value="1"/>
</dbReference>
<dbReference type="GO" id="GO:0004412">
    <property type="term" value="F:homoserine dehydrogenase activity"/>
    <property type="evidence" value="ECO:0007669"/>
    <property type="project" value="UniProtKB-EC"/>
</dbReference>
<keyword evidence="9" id="KW-0915">Sodium</keyword>
<dbReference type="Gene3D" id="3.40.50.720">
    <property type="entry name" value="NAD(P)-binding Rossmann-like Domain"/>
    <property type="match status" value="1"/>
</dbReference>
<evidence type="ECO:0000256" key="11">
    <source>
        <dbReference type="ARBA" id="ARBA00048841"/>
    </source>
</evidence>
<dbReference type="PROSITE" id="PS01042">
    <property type="entry name" value="HOMOSER_DHGENASE"/>
    <property type="match status" value="1"/>
</dbReference>
<dbReference type="Pfam" id="PF03447">
    <property type="entry name" value="NAD_binding_3"/>
    <property type="match status" value="1"/>
</dbReference>
<evidence type="ECO:0000256" key="5">
    <source>
        <dbReference type="ARBA" id="ARBA00013376"/>
    </source>
</evidence>
<evidence type="ECO:0000256" key="10">
    <source>
        <dbReference type="ARBA" id="ARBA00023167"/>
    </source>
</evidence>
<keyword evidence="8 12" id="KW-0560">Oxidoreductase</keyword>
<evidence type="ECO:0000256" key="6">
    <source>
        <dbReference type="ARBA" id="ARBA00022605"/>
    </source>
</evidence>
<name>A0A162E6J4_9BACI</name>
<dbReference type="GO" id="GO:0009086">
    <property type="term" value="P:methionine biosynthetic process"/>
    <property type="evidence" value="ECO:0007669"/>
    <property type="project" value="UniProtKB-KW"/>
</dbReference>
<dbReference type="STRING" id="519424.AZF04_03630"/>
<feature type="domain" description="Homoserine dehydrogenase catalytic" evidence="14">
    <location>
        <begin position="133"/>
        <end position="312"/>
    </location>
</feature>
<keyword evidence="10 12" id="KW-0486">Methionine biosynthesis</keyword>